<dbReference type="EMBL" id="AZHW01000408">
    <property type="protein sequence ID" value="ETW99734.1"/>
    <property type="molecule type" value="Genomic_DNA"/>
</dbReference>
<evidence type="ECO:0000313" key="3">
    <source>
        <dbReference type="EMBL" id="ETW99734.1"/>
    </source>
</evidence>
<dbReference type="AlphaFoldDB" id="W4LPD8"/>
<evidence type="ECO:0000259" key="2">
    <source>
        <dbReference type="Pfam" id="PF00296"/>
    </source>
</evidence>
<keyword evidence="1" id="KW-0560">Oxidoreductase</keyword>
<dbReference type="Pfam" id="PF00296">
    <property type="entry name" value="Bac_luciferase"/>
    <property type="match status" value="1"/>
</dbReference>
<name>W4LPD8_ENTF1</name>
<dbReference type="InterPro" id="IPR036661">
    <property type="entry name" value="Luciferase-like_sf"/>
</dbReference>
<dbReference type="GO" id="GO:0016705">
    <property type="term" value="F:oxidoreductase activity, acting on paired donors, with incorporation or reduction of molecular oxygen"/>
    <property type="evidence" value="ECO:0007669"/>
    <property type="project" value="InterPro"/>
</dbReference>
<dbReference type="Proteomes" id="UP000019141">
    <property type="component" value="Unassembled WGS sequence"/>
</dbReference>
<accession>W4LPD8</accession>
<proteinExistence type="predicted"/>
<dbReference type="SUPFAM" id="SSF51679">
    <property type="entry name" value="Bacterial luciferase-like"/>
    <property type="match status" value="1"/>
</dbReference>
<dbReference type="PANTHER" id="PTHR43244:SF1">
    <property type="entry name" value="5,10-METHYLENETETRAHYDROMETHANOPTERIN REDUCTASE"/>
    <property type="match status" value="1"/>
</dbReference>
<evidence type="ECO:0000313" key="4">
    <source>
        <dbReference type="Proteomes" id="UP000019141"/>
    </source>
</evidence>
<dbReference type="HOGENOM" id="CLU_027853_5_5_7"/>
<sequence>MAEFWRVSFPVPGQSEYMAQSSEQDGWDGLFFPDTQCLSGDIYSAMCLAAKATQHLKVGTAVTNPVTRHPSVTASAIATVQVESDGRAVLGIGRGDSSLAYIGRKPAPVLTLETYLDQLQRYLRGEAVDIDGYASQNMWIQTSGQPKVPVEVAATGPRVISLGARMAERVTFAVGADAARIRNSMDLAKTARAEAGLNPDDLSFGAYVNVACDDDIKRAQSIIKGSVGTFAHFTGMSAANSEGLADAEIYRHIGENYDMANHARSAAGHMQSVPDEFVSRFAVTGDASYCVDRLGELIELGLDRLVLLTGSRDSHSDHTAASMARLARDVLPQLK</sequence>
<reference evidence="3 4" key="1">
    <citation type="journal article" date="2014" name="Nature">
        <title>An environmental bacterial taxon with a large and distinct metabolic repertoire.</title>
        <authorList>
            <person name="Wilson M.C."/>
            <person name="Mori T."/>
            <person name="Ruckert C."/>
            <person name="Uria A.R."/>
            <person name="Helf M.J."/>
            <person name="Takada K."/>
            <person name="Gernert C."/>
            <person name="Steffens U.A."/>
            <person name="Heycke N."/>
            <person name="Schmitt S."/>
            <person name="Rinke C."/>
            <person name="Helfrich E.J."/>
            <person name="Brachmann A.O."/>
            <person name="Gurgui C."/>
            <person name="Wakimoto T."/>
            <person name="Kracht M."/>
            <person name="Crusemann M."/>
            <person name="Hentschel U."/>
            <person name="Abe I."/>
            <person name="Matsunaga S."/>
            <person name="Kalinowski J."/>
            <person name="Takeyama H."/>
            <person name="Piel J."/>
        </authorList>
    </citation>
    <scope>NUCLEOTIDE SEQUENCE [LARGE SCALE GENOMIC DNA]</scope>
    <source>
        <strain evidence="4">TSY1</strain>
    </source>
</reference>
<dbReference type="InterPro" id="IPR011251">
    <property type="entry name" value="Luciferase-like_dom"/>
</dbReference>
<dbReference type="PATRIC" id="fig|1429438.4.peg.2774"/>
<comment type="caution">
    <text evidence="3">The sequence shown here is derived from an EMBL/GenBank/DDBJ whole genome shotgun (WGS) entry which is preliminary data.</text>
</comment>
<feature type="domain" description="Luciferase-like" evidence="2">
    <location>
        <begin position="18"/>
        <end position="303"/>
    </location>
</feature>
<organism evidence="3 4">
    <name type="scientific">Entotheonella factor</name>
    <dbReference type="NCBI Taxonomy" id="1429438"/>
    <lineage>
        <taxon>Bacteria</taxon>
        <taxon>Pseudomonadati</taxon>
        <taxon>Nitrospinota/Tectimicrobiota group</taxon>
        <taxon>Candidatus Tectimicrobiota</taxon>
        <taxon>Candidatus Entotheonellia</taxon>
        <taxon>Candidatus Entotheonellales</taxon>
        <taxon>Candidatus Entotheonellaceae</taxon>
        <taxon>Candidatus Entotheonella</taxon>
    </lineage>
</organism>
<dbReference type="Gene3D" id="3.20.20.30">
    <property type="entry name" value="Luciferase-like domain"/>
    <property type="match status" value="1"/>
</dbReference>
<dbReference type="InterPro" id="IPR050564">
    <property type="entry name" value="F420-G6PD/mer"/>
</dbReference>
<dbReference type="PANTHER" id="PTHR43244">
    <property type="match status" value="1"/>
</dbReference>
<evidence type="ECO:0000256" key="1">
    <source>
        <dbReference type="ARBA" id="ARBA00023002"/>
    </source>
</evidence>
<protein>
    <recommendedName>
        <fullName evidence="2">Luciferase-like domain-containing protein</fullName>
    </recommendedName>
</protein>
<keyword evidence="4" id="KW-1185">Reference proteome</keyword>
<gene>
    <name evidence="3" type="ORF">ETSY1_13910</name>
</gene>